<dbReference type="Pfam" id="PF10509">
    <property type="entry name" value="GalKase_gal_bdg"/>
    <property type="match status" value="1"/>
</dbReference>
<dbReference type="Proteomes" id="UP000290261">
    <property type="component" value="Unassembled WGS sequence"/>
</dbReference>
<evidence type="ECO:0000256" key="5">
    <source>
        <dbReference type="ARBA" id="ARBA00022741"/>
    </source>
</evidence>
<evidence type="ECO:0000259" key="12">
    <source>
        <dbReference type="Pfam" id="PF00288"/>
    </source>
</evidence>
<dbReference type="GO" id="GO:0004335">
    <property type="term" value="F:galactokinase activity"/>
    <property type="evidence" value="ECO:0007669"/>
    <property type="project" value="UniProtKB-UniRule"/>
</dbReference>
<dbReference type="SUPFAM" id="SSF54211">
    <property type="entry name" value="Ribosomal protein S5 domain 2-like"/>
    <property type="match status" value="1"/>
</dbReference>
<dbReference type="InterPro" id="IPR006203">
    <property type="entry name" value="GHMP_knse_ATP-bd_CS"/>
</dbReference>
<dbReference type="InterPro" id="IPR014721">
    <property type="entry name" value="Ribsml_uS5_D2-typ_fold_subgr"/>
</dbReference>
<dbReference type="NCBIfam" id="TIGR00131">
    <property type="entry name" value="gal_kin"/>
    <property type="match status" value="1"/>
</dbReference>
<dbReference type="EMBL" id="JJMP01000002">
    <property type="protein sequence ID" value="RYC52625.1"/>
    <property type="molecule type" value="Genomic_DNA"/>
</dbReference>
<dbReference type="FunFam" id="3.30.70.890:FF:000001">
    <property type="entry name" value="Galactokinase"/>
    <property type="match status" value="1"/>
</dbReference>
<keyword evidence="7" id="KW-0067">ATP-binding</keyword>
<keyword evidence="5" id="KW-0547">Nucleotide-binding</keyword>
<evidence type="ECO:0000256" key="10">
    <source>
        <dbReference type="ARBA" id="ARBA00023277"/>
    </source>
</evidence>
<evidence type="ECO:0000256" key="4">
    <source>
        <dbReference type="ARBA" id="ARBA00022723"/>
    </source>
</evidence>
<feature type="domain" description="Galactokinase N-terminal" evidence="14">
    <location>
        <begin position="12"/>
        <end position="44"/>
    </location>
</feature>
<dbReference type="GO" id="GO:0006012">
    <property type="term" value="P:galactose metabolic process"/>
    <property type="evidence" value="ECO:0007669"/>
    <property type="project" value="UniProtKB-UniRule"/>
</dbReference>
<dbReference type="PROSITE" id="PS00627">
    <property type="entry name" value="GHMP_KINASES_ATP"/>
    <property type="match status" value="1"/>
</dbReference>
<dbReference type="InterPro" id="IPR006206">
    <property type="entry name" value="Mevalonate/galactokinase"/>
</dbReference>
<evidence type="ECO:0000256" key="9">
    <source>
        <dbReference type="ARBA" id="ARBA00023144"/>
    </source>
</evidence>
<evidence type="ECO:0000259" key="14">
    <source>
        <dbReference type="Pfam" id="PF10509"/>
    </source>
</evidence>
<dbReference type="Gene3D" id="3.30.230.10">
    <property type="match status" value="1"/>
</dbReference>
<evidence type="ECO:0000256" key="8">
    <source>
        <dbReference type="ARBA" id="ARBA00022842"/>
    </source>
</evidence>
<dbReference type="SUPFAM" id="SSF55060">
    <property type="entry name" value="GHMP Kinase, C-terminal domain"/>
    <property type="match status" value="1"/>
</dbReference>
<keyword evidence="4" id="KW-0479">Metal-binding</keyword>
<dbReference type="PIRSF" id="PIRSF000530">
    <property type="entry name" value="Galactokinase"/>
    <property type="match status" value="1"/>
</dbReference>
<dbReference type="PRINTS" id="PR00959">
    <property type="entry name" value="MEVGALKINASE"/>
</dbReference>
<evidence type="ECO:0000256" key="11">
    <source>
        <dbReference type="NCBIfam" id="TIGR00131"/>
    </source>
</evidence>
<dbReference type="GO" id="GO:0046872">
    <property type="term" value="F:metal ion binding"/>
    <property type="evidence" value="ECO:0007669"/>
    <property type="project" value="UniProtKB-KW"/>
</dbReference>
<dbReference type="InterPro" id="IPR019539">
    <property type="entry name" value="GalKase_N"/>
</dbReference>
<keyword evidence="9" id="KW-0299">Galactose metabolism</keyword>
<dbReference type="RefSeq" id="WP_242502065.1">
    <property type="nucleotide sequence ID" value="NZ_ML142907.1"/>
</dbReference>
<dbReference type="PANTHER" id="PTHR10457:SF7">
    <property type="entry name" value="GALACTOKINASE-RELATED"/>
    <property type="match status" value="1"/>
</dbReference>
<dbReference type="EC" id="2.7.1.6" evidence="11"/>
<keyword evidence="3" id="KW-0808">Transferase</keyword>
<dbReference type="FunFam" id="3.30.230.10:FF:000017">
    <property type="entry name" value="Galactokinase"/>
    <property type="match status" value="1"/>
</dbReference>
<evidence type="ECO:0000256" key="3">
    <source>
        <dbReference type="ARBA" id="ARBA00022679"/>
    </source>
</evidence>
<dbReference type="Pfam" id="PF08544">
    <property type="entry name" value="GHMP_kinases_C"/>
    <property type="match status" value="1"/>
</dbReference>
<organism evidence="15 16">
    <name type="scientific">Flagellimonas olearia</name>
    <dbReference type="NCBI Taxonomy" id="552546"/>
    <lineage>
        <taxon>Bacteria</taxon>
        <taxon>Pseudomonadati</taxon>
        <taxon>Bacteroidota</taxon>
        <taxon>Flavobacteriia</taxon>
        <taxon>Flavobacteriales</taxon>
        <taxon>Flavobacteriaceae</taxon>
        <taxon>Flagellimonas</taxon>
    </lineage>
</organism>
<feature type="domain" description="GHMP kinase N-terminal" evidence="12">
    <location>
        <begin position="83"/>
        <end position="171"/>
    </location>
</feature>
<comment type="caution">
    <text evidence="15">The sequence shown here is derived from an EMBL/GenBank/DDBJ whole genome shotgun (WGS) entry which is preliminary data.</text>
</comment>
<dbReference type="InterPro" id="IPR020568">
    <property type="entry name" value="Ribosomal_Su5_D2-typ_SF"/>
</dbReference>
<evidence type="ECO:0000313" key="16">
    <source>
        <dbReference type="Proteomes" id="UP000290261"/>
    </source>
</evidence>
<feature type="domain" description="GHMP kinase C-terminal" evidence="13">
    <location>
        <begin position="273"/>
        <end position="355"/>
    </location>
</feature>
<keyword evidence="2" id="KW-0963">Cytoplasm</keyword>
<reference evidence="15 16" key="1">
    <citation type="submission" date="2014-04" db="EMBL/GenBank/DDBJ databases">
        <title>Whole genome of Muricauda olearia.</title>
        <authorList>
            <person name="Zhang X.-H."/>
            <person name="Tang K."/>
        </authorList>
    </citation>
    <scope>NUCLEOTIDE SEQUENCE [LARGE SCALE GENOMIC DNA]</scope>
    <source>
        <strain evidence="15 16">Th120</strain>
    </source>
</reference>
<dbReference type="GO" id="GO:0005524">
    <property type="term" value="F:ATP binding"/>
    <property type="evidence" value="ECO:0007669"/>
    <property type="project" value="UniProtKB-UniRule"/>
</dbReference>
<keyword evidence="10" id="KW-0119">Carbohydrate metabolism</keyword>
<keyword evidence="6 15" id="KW-0418">Kinase</keyword>
<evidence type="ECO:0000259" key="13">
    <source>
        <dbReference type="Pfam" id="PF08544"/>
    </source>
</evidence>
<dbReference type="InterPro" id="IPR013750">
    <property type="entry name" value="GHMP_kinase_C_dom"/>
</dbReference>
<evidence type="ECO:0000256" key="6">
    <source>
        <dbReference type="ARBA" id="ARBA00022777"/>
    </source>
</evidence>
<dbReference type="Gene3D" id="3.30.70.890">
    <property type="entry name" value="GHMP kinase, C-terminal domain"/>
    <property type="match status" value="1"/>
</dbReference>
<comment type="similarity">
    <text evidence="1">Belongs to the GHMP kinase family. GalK subfamily.</text>
</comment>
<dbReference type="InterPro" id="IPR036554">
    <property type="entry name" value="GHMP_kinase_C_sf"/>
</dbReference>
<sequence length="383" mass="42203">MDSIMAQTLNEIAVDSPGRINLIGGHTDYNNGYVLPAAIDRKIAFRLKKNGSAQMCHIQSKGYGTPLRLNLQKVEKSSVEWENYLLGVIAGIQKLGHSLKGFDCEIESDLPIGSGLSSSAALECGLASGLNALFELGLSKLEIITLSRRAEHEFVGTKCGIMDQFSSVYGKSDHFIFLDCSNLHHTYVPASMGPYELLLLNTNISHQLSDGQYNSRQDECFEAVAQIQKQHPRITSLRDVDLDLLSSCKALLTDIQYQRALFIVQENQRVVDAAEALKSKDIEQLGSLLYACHEGLRDLYDISCPELNFLVDYAKEQNYVAGARMVGGGFGGCTIHLVHGDHMESYIKEISEAYKREFGIDLGAFPVRTSNGTTLRKLSDAAL</sequence>
<keyword evidence="8" id="KW-0460">Magnesium</keyword>
<name>A0A444VPA2_9FLAO</name>
<evidence type="ECO:0000313" key="15">
    <source>
        <dbReference type="EMBL" id="RYC52625.1"/>
    </source>
</evidence>
<accession>A0A444VPA2</accession>
<dbReference type="GO" id="GO:0005829">
    <property type="term" value="C:cytosol"/>
    <property type="evidence" value="ECO:0007669"/>
    <property type="project" value="TreeGrafter"/>
</dbReference>
<evidence type="ECO:0000256" key="1">
    <source>
        <dbReference type="ARBA" id="ARBA00006566"/>
    </source>
</evidence>
<gene>
    <name evidence="15" type="ORF">DN53_07825</name>
</gene>
<dbReference type="InterPro" id="IPR006204">
    <property type="entry name" value="GHMP_kinase_N_dom"/>
</dbReference>
<evidence type="ECO:0000256" key="7">
    <source>
        <dbReference type="ARBA" id="ARBA00022840"/>
    </source>
</evidence>
<dbReference type="PRINTS" id="PR00473">
    <property type="entry name" value="GALCTOKINASE"/>
</dbReference>
<dbReference type="AlphaFoldDB" id="A0A444VPA2"/>
<proteinExistence type="inferred from homology"/>
<dbReference type="InterPro" id="IPR000705">
    <property type="entry name" value="Galactokinase"/>
</dbReference>
<evidence type="ECO:0000256" key="2">
    <source>
        <dbReference type="ARBA" id="ARBA00022490"/>
    </source>
</evidence>
<dbReference type="PANTHER" id="PTHR10457">
    <property type="entry name" value="MEVALONATE KINASE/GALACTOKINASE"/>
    <property type="match status" value="1"/>
</dbReference>
<dbReference type="Pfam" id="PF00288">
    <property type="entry name" value="GHMP_kinases_N"/>
    <property type="match status" value="1"/>
</dbReference>
<keyword evidence="16" id="KW-1185">Reference proteome</keyword>
<protein>
    <recommendedName>
        <fullName evidence="11">Galactokinase</fullName>
        <ecNumber evidence="11">2.7.1.6</ecNumber>
    </recommendedName>
</protein>